<dbReference type="PANTHER" id="PTHR43591">
    <property type="entry name" value="METHYLTRANSFERASE"/>
    <property type="match status" value="1"/>
</dbReference>
<dbReference type="GO" id="GO:0008757">
    <property type="term" value="F:S-adenosylmethionine-dependent methyltransferase activity"/>
    <property type="evidence" value="ECO:0007669"/>
    <property type="project" value="InterPro"/>
</dbReference>
<gene>
    <name evidence="3" type="ORF">METZ01_LOCUS98419</name>
</gene>
<dbReference type="AlphaFoldDB" id="A0A381VZ64"/>
<keyword evidence="1" id="KW-0472">Membrane</keyword>
<dbReference type="CDD" id="cd02440">
    <property type="entry name" value="AdoMet_MTases"/>
    <property type="match status" value="1"/>
</dbReference>
<keyword evidence="1" id="KW-1133">Transmembrane helix</keyword>
<keyword evidence="1" id="KW-0812">Transmembrane</keyword>
<proteinExistence type="predicted"/>
<feature type="domain" description="Methyltransferase type 11" evidence="2">
    <location>
        <begin position="54"/>
        <end position="152"/>
    </location>
</feature>
<dbReference type="InterPro" id="IPR013216">
    <property type="entry name" value="Methyltransf_11"/>
</dbReference>
<dbReference type="SUPFAM" id="SSF53335">
    <property type="entry name" value="S-adenosyl-L-methionine-dependent methyltransferases"/>
    <property type="match status" value="1"/>
</dbReference>
<dbReference type="Gene3D" id="3.40.50.150">
    <property type="entry name" value="Vaccinia Virus protein VP39"/>
    <property type="match status" value="1"/>
</dbReference>
<dbReference type="InterPro" id="IPR029063">
    <property type="entry name" value="SAM-dependent_MTases_sf"/>
</dbReference>
<evidence type="ECO:0000256" key="1">
    <source>
        <dbReference type="SAM" id="Phobius"/>
    </source>
</evidence>
<name>A0A381VZ64_9ZZZZ</name>
<reference evidence="3" key="1">
    <citation type="submission" date="2018-05" db="EMBL/GenBank/DDBJ databases">
        <authorList>
            <person name="Lanie J.A."/>
            <person name="Ng W.-L."/>
            <person name="Kazmierczak K.M."/>
            <person name="Andrzejewski T.M."/>
            <person name="Davidsen T.M."/>
            <person name="Wayne K.J."/>
            <person name="Tettelin H."/>
            <person name="Glass J.I."/>
            <person name="Rusch D."/>
            <person name="Podicherti R."/>
            <person name="Tsui H.-C.T."/>
            <person name="Winkler M.E."/>
        </authorList>
    </citation>
    <scope>NUCLEOTIDE SEQUENCE</scope>
</reference>
<evidence type="ECO:0000259" key="2">
    <source>
        <dbReference type="Pfam" id="PF08241"/>
    </source>
</evidence>
<feature type="transmembrane region" description="Helical" evidence="1">
    <location>
        <begin position="148"/>
        <end position="168"/>
    </location>
</feature>
<organism evidence="3">
    <name type="scientific">marine metagenome</name>
    <dbReference type="NCBI Taxonomy" id="408172"/>
    <lineage>
        <taxon>unclassified sequences</taxon>
        <taxon>metagenomes</taxon>
        <taxon>ecological metagenomes</taxon>
    </lineage>
</organism>
<protein>
    <recommendedName>
        <fullName evidence="2">Methyltransferase type 11 domain-containing protein</fullName>
    </recommendedName>
</protein>
<dbReference type="EMBL" id="UINC01010224">
    <property type="protein sequence ID" value="SVA45565.1"/>
    <property type="molecule type" value="Genomic_DNA"/>
</dbReference>
<dbReference type="Pfam" id="PF08241">
    <property type="entry name" value="Methyltransf_11"/>
    <property type="match status" value="1"/>
</dbReference>
<accession>A0A381VZ64</accession>
<sequence>MKAAKETKWDKLYDPETKSLFSRLEEFVINTYFSGAFTRAILAASNIKRGKIFEPGSGGGMACAKFAIQGFDVTSMDLSENALHKGKNLFRQMGLEAKFALGDLFHIPIKNEEFDLVFNQGVMEHFRLANLDPSNGIKEMLRVLKKNGTLVILVPAYFSPLFLIYHFFKTFNLVNKYWPYTDQDFLHKHELYDMMKKAGCKNIVVRRVWSSLFFSMIGYCKK</sequence>
<evidence type="ECO:0000313" key="3">
    <source>
        <dbReference type="EMBL" id="SVA45565.1"/>
    </source>
</evidence>